<reference evidence="3" key="1">
    <citation type="submission" date="2022-11" db="UniProtKB">
        <authorList>
            <consortium name="WormBaseParasite"/>
        </authorList>
    </citation>
    <scope>IDENTIFICATION</scope>
</reference>
<evidence type="ECO:0000313" key="2">
    <source>
        <dbReference type="Proteomes" id="UP000887578"/>
    </source>
</evidence>
<accession>A0A914PI03</accession>
<proteinExistence type="predicted"/>
<organism evidence="2 3">
    <name type="scientific">Panagrolaimus davidi</name>
    <dbReference type="NCBI Taxonomy" id="227884"/>
    <lineage>
        <taxon>Eukaryota</taxon>
        <taxon>Metazoa</taxon>
        <taxon>Ecdysozoa</taxon>
        <taxon>Nematoda</taxon>
        <taxon>Chromadorea</taxon>
        <taxon>Rhabditida</taxon>
        <taxon>Tylenchina</taxon>
        <taxon>Panagrolaimomorpha</taxon>
        <taxon>Panagrolaimoidea</taxon>
        <taxon>Panagrolaimidae</taxon>
        <taxon>Panagrolaimus</taxon>
    </lineage>
</organism>
<dbReference type="AlphaFoldDB" id="A0A914PI03"/>
<dbReference type="WBParaSite" id="PDA_v2.g1796.t1">
    <property type="protein sequence ID" value="PDA_v2.g1796.t1"/>
    <property type="gene ID" value="PDA_v2.g1796"/>
</dbReference>
<evidence type="ECO:0000256" key="1">
    <source>
        <dbReference type="SAM" id="MobiDB-lite"/>
    </source>
</evidence>
<feature type="region of interest" description="Disordered" evidence="1">
    <location>
        <begin position="76"/>
        <end position="163"/>
    </location>
</feature>
<name>A0A914PI03_9BILA</name>
<feature type="compositionally biased region" description="Low complexity" evidence="1">
    <location>
        <begin position="76"/>
        <end position="91"/>
    </location>
</feature>
<keyword evidence="2" id="KW-1185">Reference proteome</keyword>
<protein>
    <submittedName>
        <fullName evidence="3">Uncharacterized protein</fullName>
    </submittedName>
</protein>
<evidence type="ECO:0000313" key="3">
    <source>
        <dbReference type="WBParaSite" id="PDA_v2.g1796.t1"/>
    </source>
</evidence>
<sequence length="234" mass="27447">MRSCRVLGGSENSFEFPRQQQNDEILESEVSHFKASQDLINPKKYDKQSNKIVAVRGVRQRFANMISWLRFRRRTSSISSSSSSHSSSSTSVRQNVGHDRTTISETTMDTTVDDQTERKRKDMAELRKLKAKKARRKPLPAKVHQKRQEKKKKQKKVSAKKKKDIIIHDEEGRVFLRRRPIPDDPTYEGIVRNILEEFPAEAEQEIQDGLKKKENNYLINQILKFRRLYTCNSW</sequence>
<feature type="compositionally biased region" description="Basic and acidic residues" evidence="1">
    <location>
        <begin position="115"/>
        <end position="128"/>
    </location>
</feature>
<dbReference type="Proteomes" id="UP000887578">
    <property type="component" value="Unplaced"/>
</dbReference>
<feature type="compositionally biased region" description="Basic residues" evidence="1">
    <location>
        <begin position="129"/>
        <end position="163"/>
    </location>
</feature>